<gene>
    <name evidence="8" type="ORF">S01H1_79889</name>
</gene>
<dbReference type="InterPro" id="IPR029751">
    <property type="entry name" value="Ribosomal_L25_dom"/>
</dbReference>
<feature type="non-terminal residue" evidence="8">
    <location>
        <position position="1"/>
    </location>
</feature>
<dbReference type="Pfam" id="PF01386">
    <property type="entry name" value="Ribosomal_L25p"/>
    <property type="match status" value="1"/>
</dbReference>
<evidence type="ECO:0000259" key="6">
    <source>
        <dbReference type="Pfam" id="PF01386"/>
    </source>
</evidence>
<name>X0XKK2_9ZZZZ</name>
<accession>X0XKK2</accession>
<dbReference type="Pfam" id="PF14693">
    <property type="entry name" value="Ribosomal_TL5_C"/>
    <property type="match status" value="1"/>
</dbReference>
<dbReference type="NCBIfam" id="TIGR00731">
    <property type="entry name" value="bL25_bact_ctc"/>
    <property type="match status" value="1"/>
</dbReference>
<evidence type="ECO:0000256" key="4">
    <source>
        <dbReference type="ARBA" id="ARBA00023274"/>
    </source>
</evidence>
<evidence type="ECO:0000256" key="1">
    <source>
        <dbReference type="ARBA" id="ARBA00022730"/>
    </source>
</evidence>
<reference evidence="8" key="1">
    <citation type="journal article" date="2014" name="Front. Microbiol.">
        <title>High frequency of phylogenetically diverse reductive dehalogenase-homologous genes in deep subseafloor sedimentary metagenomes.</title>
        <authorList>
            <person name="Kawai M."/>
            <person name="Futagami T."/>
            <person name="Toyoda A."/>
            <person name="Takaki Y."/>
            <person name="Nishi S."/>
            <person name="Hori S."/>
            <person name="Arai W."/>
            <person name="Tsubouchi T."/>
            <person name="Morono Y."/>
            <person name="Uchiyama I."/>
            <person name="Ito T."/>
            <person name="Fujiyama A."/>
            <person name="Inagaki F."/>
            <person name="Takami H."/>
        </authorList>
    </citation>
    <scope>NUCLEOTIDE SEQUENCE</scope>
    <source>
        <strain evidence="8">Expedition CK06-06</strain>
    </source>
</reference>
<dbReference type="InterPro" id="IPR020056">
    <property type="entry name" value="Rbsml_bL25/Gln-tRNA_synth_N"/>
</dbReference>
<dbReference type="InterPro" id="IPR011035">
    <property type="entry name" value="Ribosomal_bL25/Gln-tRNA_synth"/>
</dbReference>
<dbReference type="GO" id="GO:0006412">
    <property type="term" value="P:translation"/>
    <property type="evidence" value="ECO:0007669"/>
    <property type="project" value="InterPro"/>
</dbReference>
<feature type="region of interest" description="Disordered" evidence="5">
    <location>
        <begin position="156"/>
        <end position="187"/>
    </location>
</feature>
<dbReference type="PANTHER" id="PTHR33284">
    <property type="entry name" value="RIBOSOMAL PROTEIN L25/GLN-TRNA SYNTHETASE, ANTI-CODON-BINDING DOMAIN-CONTAINING PROTEIN"/>
    <property type="match status" value="1"/>
</dbReference>
<feature type="domain" description="Large ribosomal subunit protein bL25 L25" evidence="6">
    <location>
        <begin position="1"/>
        <end position="61"/>
    </location>
</feature>
<dbReference type="InterPro" id="IPR001021">
    <property type="entry name" value="Ribosomal_bL25_long"/>
</dbReference>
<dbReference type="InterPro" id="IPR020057">
    <property type="entry name" value="Ribosomal_bL25_b-dom"/>
</dbReference>
<evidence type="ECO:0000259" key="7">
    <source>
        <dbReference type="Pfam" id="PF14693"/>
    </source>
</evidence>
<dbReference type="Gene3D" id="2.40.240.10">
    <property type="entry name" value="Ribosomal Protein L25, Chain P"/>
    <property type="match status" value="1"/>
</dbReference>
<dbReference type="CDD" id="cd00495">
    <property type="entry name" value="Ribosomal_L25_TL5_CTC"/>
    <property type="match status" value="1"/>
</dbReference>
<dbReference type="GO" id="GO:0022625">
    <property type="term" value="C:cytosolic large ribosomal subunit"/>
    <property type="evidence" value="ECO:0007669"/>
    <property type="project" value="TreeGrafter"/>
</dbReference>
<evidence type="ECO:0000256" key="5">
    <source>
        <dbReference type="SAM" id="MobiDB-lite"/>
    </source>
</evidence>
<dbReference type="EMBL" id="BARS01053896">
    <property type="protein sequence ID" value="GAG43700.1"/>
    <property type="molecule type" value="Genomic_DNA"/>
</dbReference>
<dbReference type="InterPro" id="IPR020930">
    <property type="entry name" value="Ribosomal_uL5_bac-type"/>
</dbReference>
<evidence type="ECO:0000256" key="3">
    <source>
        <dbReference type="ARBA" id="ARBA00022980"/>
    </source>
</evidence>
<keyword evidence="2" id="KW-0694">RNA-binding</keyword>
<dbReference type="Gene3D" id="2.170.120.20">
    <property type="entry name" value="Ribosomal protein L25, beta domain"/>
    <property type="match status" value="1"/>
</dbReference>
<feature type="compositionally biased region" description="Basic and acidic residues" evidence="5">
    <location>
        <begin position="172"/>
        <end position="187"/>
    </location>
</feature>
<dbReference type="GO" id="GO:0008097">
    <property type="term" value="F:5S rRNA binding"/>
    <property type="evidence" value="ECO:0007669"/>
    <property type="project" value="InterPro"/>
</dbReference>
<feature type="compositionally biased region" description="Acidic residues" evidence="5">
    <location>
        <begin position="156"/>
        <end position="168"/>
    </location>
</feature>
<dbReference type="SUPFAM" id="SSF50715">
    <property type="entry name" value="Ribosomal protein L25-like"/>
    <property type="match status" value="1"/>
</dbReference>
<keyword evidence="3" id="KW-0689">Ribosomal protein</keyword>
<dbReference type="PANTHER" id="PTHR33284:SF1">
    <property type="entry name" value="RIBOSOMAL PROTEIN L25_GLN-TRNA SYNTHETASE, ANTI-CODON-BINDING DOMAIN-CONTAINING PROTEIN"/>
    <property type="match status" value="1"/>
</dbReference>
<keyword evidence="1" id="KW-0699">rRNA-binding</keyword>
<organism evidence="8">
    <name type="scientific">marine sediment metagenome</name>
    <dbReference type="NCBI Taxonomy" id="412755"/>
    <lineage>
        <taxon>unclassified sequences</taxon>
        <taxon>metagenomes</taxon>
        <taxon>ecological metagenomes</taxon>
    </lineage>
</organism>
<comment type="caution">
    <text evidence="8">The sequence shown here is derived from an EMBL/GenBank/DDBJ whole genome shotgun (WGS) entry which is preliminary data.</text>
</comment>
<sequence>AIIYGRGADPQPIALPAHEVEVALQHGSHLLQLSLDGAEQQYLIKEVQYDYLGTTPIHVDLAQVDVHEVVEVSVPIELRGTPAGLSDGGVLDQVMVDLTVRCKVGDIPGPVRPSVAALKLGETLHVGDLELPEGVEAAHEATESVAVIRVLAAEVEEEPEVEEAEAQAEPEVIGREKKEEEEKPKQG</sequence>
<dbReference type="GO" id="GO:0003735">
    <property type="term" value="F:structural constituent of ribosome"/>
    <property type="evidence" value="ECO:0007669"/>
    <property type="project" value="InterPro"/>
</dbReference>
<protein>
    <submittedName>
        <fullName evidence="8">Uncharacterized protein</fullName>
    </submittedName>
</protein>
<evidence type="ECO:0000256" key="2">
    <source>
        <dbReference type="ARBA" id="ARBA00022884"/>
    </source>
</evidence>
<proteinExistence type="predicted"/>
<keyword evidence="4" id="KW-0687">Ribonucleoprotein</keyword>
<dbReference type="AlphaFoldDB" id="X0XKK2"/>
<evidence type="ECO:0000313" key="8">
    <source>
        <dbReference type="EMBL" id="GAG43700.1"/>
    </source>
</evidence>
<dbReference type="InterPro" id="IPR037121">
    <property type="entry name" value="Ribosomal_bL25_C"/>
</dbReference>
<feature type="domain" description="Large ribosomal subunit protein bL25 beta" evidence="7">
    <location>
        <begin position="70"/>
        <end position="149"/>
    </location>
</feature>